<dbReference type="AlphaFoldDB" id="G7W8T8"/>
<sequence length="233" mass="25931">MIFTLDQWNSLQQGKYHIGPAPIDPSELGRNNSYVFALPARYNYAVLAGVQEVESILDGHPLEITQPEQPIQEADSSTLFLLNIAWFAFGGELADNNHFSVKTSRIADVERAWGKPDSTVYIEAANGTYATYASHHTVLGFNKQGQIFEIRSFEHGLKSISPEEVKDVLATPPMAAPPAYDNEFDGQMILGYLAGPEFKLEFVFTPTTAASDLSLDHYNILYPRGMETPGREW</sequence>
<dbReference type="HOGENOM" id="CLU_1188423_0_0_9"/>
<dbReference type="eggNOG" id="COG4219">
    <property type="taxonomic scope" value="Bacteria"/>
</dbReference>
<gene>
    <name evidence="1" type="ordered locus">Desor_2196</name>
</gene>
<dbReference type="STRING" id="768706.Desor_2196"/>
<organism evidence="1 2">
    <name type="scientific">Desulfosporosinus orientis (strain ATCC 19365 / DSM 765 / NCIMB 8382 / VKM B-1628 / Singapore I)</name>
    <name type="common">Desulfotomaculum orientis</name>
    <dbReference type="NCBI Taxonomy" id="768706"/>
    <lineage>
        <taxon>Bacteria</taxon>
        <taxon>Bacillati</taxon>
        <taxon>Bacillota</taxon>
        <taxon>Clostridia</taxon>
        <taxon>Eubacteriales</taxon>
        <taxon>Desulfitobacteriaceae</taxon>
        <taxon>Desulfosporosinus</taxon>
    </lineage>
</organism>
<dbReference type="EMBL" id="CP003108">
    <property type="protein sequence ID" value="AET67798.1"/>
    <property type="molecule type" value="Genomic_DNA"/>
</dbReference>
<accession>G7W8T8</accession>
<dbReference type="Pfam" id="PF14172">
    <property type="entry name" value="DUF4309"/>
    <property type="match status" value="1"/>
</dbReference>
<proteinExistence type="predicted"/>
<protein>
    <submittedName>
        <fullName evidence="1">Uncharacterized protein</fullName>
    </submittedName>
</protein>
<name>G7W8T8_DESOD</name>
<evidence type="ECO:0000313" key="1">
    <source>
        <dbReference type="EMBL" id="AET67798.1"/>
    </source>
</evidence>
<evidence type="ECO:0000313" key="2">
    <source>
        <dbReference type="Proteomes" id="UP000006346"/>
    </source>
</evidence>
<reference evidence="2" key="1">
    <citation type="submission" date="2011-11" db="EMBL/GenBank/DDBJ databases">
        <title>Complete sequence of Desulfosporosinus orientis DSM 765.</title>
        <authorList>
            <person name="Lucas S."/>
            <person name="Han J."/>
            <person name="Lapidus A."/>
            <person name="Cheng J.-F."/>
            <person name="Goodwin L."/>
            <person name="Pitluck S."/>
            <person name="Peters L."/>
            <person name="Ovchinnikova G."/>
            <person name="Teshima H."/>
            <person name="Detter J.C."/>
            <person name="Han C."/>
            <person name="Tapia R."/>
            <person name="Land M."/>
            <person name="Hauser L."/>
            <person name="Kyrpides N."/>
            <person name="Ivanova N."/>
            <person name="Pagani I."/>
            <person name="Pester M."/>
            <person name="Spring S."/>
            <person name="Ollivier B."/>
            <person name="Rattei T."/>
            <person name="Klenk H.-P."/>
            <person name="Wagner M."/>
            <person name="Loy A."/>
            <person name="Woyke T."/>
        </authorList>
    </citation>
    <scope>NUCLEOTIDE SEQUENCE [LARGE SCALE GENOMIC DNA]</scope>
    <source>
        <strain evidence="2">ATCC 19365 / DSM 765 / NCIMB 8382 / VKM B-1628</strain>
    </source>
</reference>
<dbReference type="PATRIC" id="fig|768706.3.peg.2213"/>
<dbReference type="Proteomes" id="UP000006346">
    <property type="component" value="Chromosome"/>
</dbReference>
<keyword evidence="2" id="KW-1185">Reference proteome</keyword>
<dbReference type="InterPro" id="IPR025453">
    <property type="entry name" value="DUF4309"/>
</dbReference>
<dbReference type="KEGG" id="dor:Desor_2196"/>
<reference evidence="1 2" key="2">
    <citation type="journal article" date="2012" name="J. Bacteriol.">
        <title>Complete genome sequences of Desulfosporosinus orientis DSM765T, Desulfosporosinus youngiae DSM17734T, Desulfosporosinus meridiei DSM13257T, and Desulfosporosinus acidiphilus DSM22704T.</title>
        <authorList>
            <person name="Pester M."/>
            <person name="Brambilla E."/>
            <person name="Alazard D."/>
            <person name="Rattei T."/>
            <person name="Weinmaier T."/>
            <person name="Han J."/>
            <person name="Lucas S."/>
            <person name="Lapidus A."/>
            <person name="Cheng J.F."/>
            <person name="Goodwin L."/>
            <person name="Pitluck S."/>
            <person name="Peters L."/>
            <person name="Ovchinnikova G."/>
            <person name="Teshima H."/>
            <person name="Detter J.C."/>
            <person name="Han C.S."/>
            <person name="Tapia R."/>
            <person name="Land M.L."/>
            <person name="Hauser L."/>
            <person name="Kyrpides N.C."/>
            <person name="Ivanova N.N."/>
            <person name="Pagani I."/>
            <person name="Huntmann M."/>
            <person name="Wei C.L."/>
            <person name="Davenport K.W."/>
            <person name="Daligault H."/>
            <person name="Chain P.S."/>
            <person name="Chen A."/>
            <person name="Mavromatis K."/>
            <person name="Markowitz V."/>
            <person name="Szeto E."/>
            <person name="Mikhailova N."/>
            <person name="Pati A."/>
            <person name="Wagner M."/>
            <person name="Woyke T."/>
            <person name="Ollivier B."/>
            <person name="Klenk H.P."/>
            <person name="Spring S."/>
            <person name="Loy A."/>
        </authorList>
    </citation>
    <scope>NUCLEOTIDE SEQUENCE [LARGE SCALE GENOMIC DNA]</scope>
    <source>
        <strain evidence="2">ATCC 19365 / DSM 765 / NCIMB 8382 / VKM B-1628</strain>
    </source>
</reference>